<evidence type="ECO:0000313" key="3">
    <source>
        <dbReference type="Proteomes" id="UP000054032"/>
    </source>
</evidence>
<protein>
    <submittedName>
        <fullName evidence="2">Uncharacterized protein</fullName>
    </submittedName>
</protein>
<dbReference type="RefSeq" id="XP_007691040.1">
    <property type="nucleotide sequence ID" value="XM_007692850.1"/>
</dbReference>
<organism evidence="2 3">
    <name type="scientific">Bipolaris oryzae ATCC 44560</name>
    <dbReference type="NCBI Taxonomy" id="930090"/>
    <lineage>
        <taxon>Eukaryota</taxon>
        <taxon>Fungi</taxon>
        <taxon>Dikarya</taxon>
        <taxon>Ascomycota</taxon>
        <taxon>Pezizomycotina</taxon>
        <taxon>Dothideomycetes</taxon>
        <taxon>Pleosporomycetidae</taxon>
        <taxon>Pleosporales</taxon>
        <taxon>Pleosporineae</taxon>
        <taxon>Pleosporaceae</taxon>
        <taxon>Bipolaris</taxon>
    </lineage>
</organism>
<dbReference type="AlphaFoldDB" id="W6Z483"/>
<keyword evidence="3" id="KW-1185">Reference proteome</keyword>
<evidence type="ECO:0000256" key="1">
    <source>
        <dbReference type="SAM" id="MobiDB-lite"/>
    </source>
</evidence>
<sequence>PSTSQAGPCTRRPLTNAPWSADRRIKSSNDALHLSALKSGFEPWHWSSAPSTAISSLHVSLINPQAAPFISF</sequence>
<dbReference type="Proteomes" id="UP000054032">
    <property type="component" value="Unassembled WGS sequence"/>
</dbReference>
<reference evidence="2 3" key="1">
    <citation type="journal article" date="2013" name="PLoS Genet.">
        <title>Comparative genome structure, secondary metabolite, and effector coding capacity across Cochliobolus pathogens.</title>
        <authorList>
            <person name="Condon B.J."/>
            <person name="Leng Y."/>
            <person name="Wu D."/>
            <person name="Bushley K.E."/>
            <person name="Ohm R.A."/>
            <person name="Otillar R."/>
            <person name="Martin J."/>
            <person name="Schackwitz W."/>
            <person name="Grimwood J."/>
            <person name="MohdZainudin N."/>
            <person name="Xue C."/>
            <person name="Wang R."/>
            <person name="Manning V.A."/>
            <person name="Dhillon B."/>
            <person name="Tu Z.J."/>
            <person name="Steffenson B.J."/>
            <person name="Salamov A."/>
            <person name="Sun H."/>
            <person name="Lowry S."/>
            <person name="LaButti K."/>
            <person name="Han J."/>
            <person name="Copeland A."/>
            <person name="Lindquist E."/>
            <person name="Barry K."/>
            <person name="Schmutz J."/>
            <person name="Baker S.E."/>
            <person name="Ciuffetti L.M."/>
            <person name="Grigoriev I.V."/>
            <person name="Zhong S."/>
            <person name="Turgeon B.G."/>
        </authorList>
    </citation>
    <scope>NUCLEOTIDE SEQUENCE [LARGE SCALE GENOMIC DNA]</scope>
    <source>
        <strain evidence="2 3">ATCC 44560</strain>
    </source>
</reference>
<dbReference type="KEGG" id="bor:COCMIDRAFT_103490"/>
<feature type="region of interest" description="Disordered" evidence="1">
    <location>
        <begin position="1"/>
        <end position="22"/>
    </location>
</feature>
<name>W6Z483_COCMI</name>
<gene>
    <name evidence="2" type="ORF">COCMIDRAFT_103490</name>
</gene>
<evidence type="ECO:0000313" key="2">
    <source>
        <dbReference type="EMBL" id="EUC42439.1"/>
    </source>
</evidence>
<dbReference type="EMBL" id="KI964061">
    <property type="protein sequence ID" value="EUC42439.1"/>
    <property type="molecule type" value="Genomic_DNA"/>
</dbReference>
<dbReference type="GeneID" id="19118316"/>
<accession>W6Z483</accession>
<feature type="non-terminal residue" evidence="2">
    <location>
        <position position="1"/>
    </location>
</feature>
<dbReference type="HOGENOM" id="CLU_2729026_0_0_1"/>
<proteinExistence type="predicted"/>